<keyword evidence="3" id="KW-1185">Reference proteome</keyword>
<feature type="region of interest" description="Disordered" evidence="1">
    <location>
        <begin position="313"/>
        <end position="332"/>
    </location>
</feature>
<dbReference type="Proteomes" id="UP000437017">
    <property type="component" value="Unassembled WGS sequence"/>
</dbReference>
<organism evidence="2 3">
    <name type="scientific">Balaenoptera physalus</name>
    <name type="common">Fin whale</name>
    <name type="synonym">Balaena physalus</name>
    <dbReference type="NCBI Taxonomy" id="9770"/>
    <lineage>
        <taxon>Eukaryota</taxon>
        <taxon>Metazoa</taxon>
        <taxon>Chordata</taxon>
        <taxon>Craniata</taxon>
        <taxon>Vertebrata</taxon>
        <taxon>Euteleostomi</taxon>
        <taxon>Mammalia</taxon>
        <taxon>Eutheria</taxon>
        <taxon>Laurasiatheria</taxon>
        <taxon>Artiodactyla</taxon>
        <taxon>Whippomorpha</taxon>
        <taxon>Cetacea</taxon>
        <taxon>Mysticeti</taxon>
        <taxon>Balaenopteridae</taxon>
        <taxon>Balaenoptera</taxon>
    </lineage>
</organism>
<dbReference type="PANTHER" id="PTHR16247:SF0">
    <property type="entry name" value="RIKEN CDNA 9430015G10 GENE"/>
    <property type="match status" value="1"/>
</dbReference>
<feature type="compositionally biased region" description="Polar residues" evidence="1">
    <location>
        <begin position="80"/>
        <end position="90"/>
    </location>
</feature>
<reference evidence="2 3" key="1">
    <citation type="journal article" date="2019" name="PLoS ONE">
        <title>Genomic analyses reveal an absence of contemporary introgressive admixture between fin whales and blue whales, despite known hybrids.</title>
        <authorList>
            <person name="Westbury M.V."/>
            <person name="Petersen B."/>
            <person name="Lorenzen E.D."/>
        </authorList>
    </citation>
    <scope>NUCLEOTIDE SEQUENCE [LARGE SCALE GENOMIC DNA]</scope>
    <source>
        <strain evidence="2">FinWhale-01</strain>
    </source>
</reference>
<dbReference type="OrthoDB" id="9684985at2759"/>
<dbReference type="AlphaFoldDB" id="A0A643CGY1"/>
<dbReference type="EMBL" id="SGJD01001535">
    <property type="protein sequence ID" value="KAB0399501.1"/>
    <property type="molecule type" value="Genomic_DNA"/>
</dbReference>
<protein>
    <submittedName>
        <fullName evidence="2">Uncharacterized protein</fullName>
    </submittedName>
</protein>
<dbReference type="Pfam" id="PF14946">
    <property type="entry name" value="DUF4501"/>
    <property type="match status" value="1"/>
</dbReference>
<comment type="caution">
    <text evidence="2">The sequence shown here is derived from an EMBL/GenBank/DDBJ whole genome shotgun (WGS) entry which is preliminary data.</text>
</comment>
<feature type="region of interest" description="Disordered" evidence="1">
    <location>
        <begin position="70"/>
        <end position="91"/>
    </location>
</feature>
<feature type="compositionally biased region" description="Basic and acidic residues" evidence="1">
    <location>
        <begin position="469"/>
        <end position="479"/>
    </location>
</feature>
<evidence type="ECO:0000256" key="1">
    <source>
        <dbReference type="SAM" id="MobiDB-lite"/>
    </source>
</evidence>
<feature type="compositionally biased region" description="Polar residues" evidence="1">
    <location>
        <begin position="16"/>
        <end position="27"/>
    </location>
</feature>
<gene>
    <name evidence="2" type="ORF">E2I00_015813</name>
</gene>
<proteinExistence type="predicted"/>
<sequence length="494" mass="52050">DEMAGGRAVRALGQDWLTQTPSAQSSFREAAANGGKLAEEGVRPSAPDPGVVWLRLTSSTASPVHLDLQAPDRGSAGLQEGQTLSSGTWRSSAPSSWPASWWKLPVDPQEVRPLSGAEIGPPQSCPHWHWPQLVGRTETPTSGSDSARSWLSQAGDTGVPGCGFWRCPAMSAHTQLLVLQDGEPSSRSAPAGLGGAGRPGIPLGLGLGPLVSGRRPPFLSRPEVPLANHSVPVLGSQLGRDERTEQSCPGRRPSSFDFQSHQLQVVTNINNFTVEMPALCPPVAHKAKMAALPVTQETPVLSRGASVRCGRASSPCSGSAGHSHRTLTTRGQSPRCWGADTGDALLPRLFLLPGILSYLGRWPSHREWPGCGGVVPRPPVTTAVTERGLPQGVATSSEVTGFSGLILSVAAFFYLKRASKLPDVFYGRNKAPGLQPGEAAAMIPPPPSSGPALIPPVSDPVSVRKPRYVRRERPSDRDVGPTAVSSVEARVSNV</sequence>
<feature type="region of interest" description="Disordered" evidence="1">
    <location>
        <begin position="1"/>
        <end position="46"/>
    </location>
</feature>
<dbReference type="InterPro" id="IPR027888">
    <property type="entry name" value="DUF4501"/>
</dbReference>
<evidence type="ECO:0000313" key="2">
    <source>
        <dbReference type="EMBL" id="KAB0399501.1"/>
    </source>
</evidence>
<evidence type="ECO:0000313" key="3">
    <source>
        <dbReference type="Proteomes" id="UP000437017"/>
    </source>
</evidence>
<feature type="non-terminal residue" evidence="2">
    <location>
        <position position="1"/>
    </location>
</feature>
<accession>A0A643CGY1</accession>
<dbReference type="PANTHER" id="PTHR16247">
    <property type="entry name" value="RIKEN CDNA 9430015G10 GENE"/>
    <property type="match status" value="1"/>
</dbReference>
<name>A0A643CGY1_BALPH</name>
<feature type="region of interest" description="Disordered" evidence="1">
    <location>
        <begin position="466"/>
        <end position="494"/>
    </location>
</feature>